<name>A0ABN0EKH2_9FIRM</name>
<sequence length="147" mass="17017">MPKKNKGIDYYRSKIIKKKIAERERHFENMVRFSYNEMITAAKRNLPYIKPCPFCGGEAVLYGRDIDDSDLDTLVISDTGKLMNPNINLFSLVIKCTICGVEKETDTIYSCCEAENKAAIEFAINQWNRRVREGECIDAEFKEEEKE</sequence>
<dbReference type="Proteomes" id="UP000005963">
    <property type="component" value="Unassembled WGS sequence"/>
</dbReference>
<dbReference type="Pfam" id="PF14354">
    <property type="entry name" value="Lar_restr_allev"/>
    <property type="match status" value="1"/>
</dbReference>
<accession>A0ABN0EKH2</accession>
<dbReference type="RefSeq" id="WP_008537770.1">
    <property type="nucleotide sequence ID" value="NZ_JH601090.1"/>
</dbReference>
<comment type="caution">
    <text evidence="1">The sequence shown here is derived from an EMBL/GenBank/DDBJ whole genome shotgun (WGS) entry which is preliminary data.</text>
</comment>
<organism evidence="1 2">
    <name type="scientific">Megamonas funiformis YIT 11815</name>
    <dbReference type="NCBI Taxonomy" id="742816"/>
    <lineage>
        <taxon>Bacteria</taxon>
        <taxon>Bacillati</taxon>
        <taxon>Bacillota</taxon>
        <taxon>Negativicutes</taxon>
        <taxon>Selenomonadales</taxon>
        <taxon>Selenomonadaceae</taxon>
        <taxon>Megamonas</taxon>
    </lineage>
</organism>
<keyword evidence="2" id="KW-1185">Reference proteome</keyword>
<dbReference type="GeneID" id="62778744"/>
<evidence type="ECO:0000313" key="1">
    <source>
        <dbReference type="EMBL" id="EHR38745.1"/>
    </source>
</evidence>
<gene>
    <name evidence="1" type="ORF">HMPREF9454_00550</name>
</gene>
<dbReference type="EMBL" id="ADMB01000024">
    <property type="protein sequence ID" value="EHR38745.1"/>
    <property type="molecule type" value="Genomic_DNA"/>
</dbReference>
<proteinExistence type="predicted"/>
<reference evidence="1 2" key="1">
    <citation type="submission" date="2012-01" db="EMBL/GenBank/DDBJ databases">
        <title>The Genome Sequence of Megamonas funiformis YIT 11815.</title>
        <authorList>
            <consortium name="The Broad Institute Genome Sequencing Platform"/>
            <person name="Earl A."/>
            <person name="Ward D."/>
            <person name="Feldgarden M."/>
            <person name="Gevers D."/>
            <person name="Morotomi M."/>
            <person name="Young S.K."/>
            <person name="Zeng Q."/>
            <person name="Gargeya S."/>
            <person name="Fitzgerald M."/>
            <person name="Haas B."/>
            <person name="Abouelleil A."/>
            <person name="Alvarado L."/>
            <person name="Arachchi H.M."/>
            <person name="Berlin A."/>
            <person name="Chapman S.B."/>
            <person name="Gearin G."/>
            <person name="Goldberg J."/>
            <person name="Griggs A."/>
            <person name="Gujja S."/>
            <person name="Hansen M."/>
            <person name="Heiman D."/>
            <person name="Howarth C."/>
            <person name="Larimer J."/>
            <person name="Lui A."/>
            <person name="MacDonald P.J.P."/>
            <person name="McCowen C."/>
            <person name="Montmayeur A."/>
            <person name="Murphy C."/>
            <person name="Neiman D."/>
            <person name="Pearson M."/>
            <person name="Priest M."/>
            <person name="Roberts A."/>
            <person name="Saif S."/>
            <person name="Shea T."/>
            <person name="Sisk P."/>
            <person name="Stolte C."/>
            <person name="Sykes S."/>
            <person name="Wortman J."/>
            <person name="Nusbaum C."/>
            <person name="Birren B."/>
        </authorList>
    </citation>
    <scope>NUCLEOTIDE SEQUENCE [LARGE SCALE GENOMIC DNA]</scope>
    <source>
        <strain evidence="1 2">YIT 11815</strain>
    </source>
</reference>
<evidence type="ECO:0000313" key="2">
    <source>
        <dbReference type="Proteomes" id="UP000005963"/>
    </source>
</evidence>
<protein>
    <submittedName>
        <fullName evidence="1">Uncharacterized protein</fullName>
    </submittedName>
</protein>